<keyword evidence="3 6" id="KW-1133">Transmembrane helix</keyword>
<proteinExistence type="predicted"/>
<feature type="region of interest" description="Disordered" evidence="5">
    <location>
        <begin position="376"/>
        <end position="397"/>
    </location>
</feature>
<evidence type="ECO:0000256" key="2">
    <source>
        <dbReference type="ARBA" id="ARBA00022692"/>
    </source>
</evidence>
<keyword evidence="2 6" id="KW-0812">Transmembrane</keyword>
<feature type="transmembrane region" description="Helical" evidence="6">
    <location>
        <begin position="147"/>
        <end position="164"/>
    </location>
</feature>
<organism evidence="7 8">
    <name type="scientific">Diplodia seriata</name>
    <dbReference type="NCBI Taxonomy" id="420778"/>
    <lineage>
        <taxon>Eukaryota</taxon>
        <taxon>Fungi</taxon>
        <taxon>Dikarya</taxon>
        <taxon>Ascomycota</taxon>
        <taxon>Pezizomycotina</taxon>
        <taxon>Dothideomycetes</taxon>
        <taxon>Dothideomycetes incertae sedis</taxon>
        <taxon>Botryosphaeriales</taxon>
        <taxon>Botryosphaeriaceae</taxon>
        <taxon>Diplodia</taxon>
    </lineage>
</organism>
<dbReference type="Pfam" id="PF03619">
    <property type="entry name" value="Solute_trans_a"/>
    <property type="match status" value="1"/>
</dbReference>
<gene>
    <name evidence="7" type="ORF">UCDDS831_g00717</name>
</gene>
<sequence length="397" mass="44260">MLDKLKNTTCPAPISSVEGEPLSIGITTQRLLTYISIPCVAITSIACLYLIFKHLHRYSRPAEQRQIVRLIFTPVVYSVFSLLGLLFYDAHEYIEPLPELYESFALACLFVLFVHYGRNLTVREESTGFTRSNTRNEFQSIADIKKTWIMVFQYPVVKTILIIAEEASIATGTYCAASNSVHFGHIWITLLGNISLAACFLTIVRFYAANKHLMLVHKPLAKLASFKLIVFVIFLQQLVFNFIHTPAGLSQHGTLSPRDVKFGLPNALVCLEMVVFSLFFHYSFRSRMYHPDMRGHAGPCMSLPAALVDALNPSDLVMDIAQMFRNQDAAQAQGYVQTAELYQHSPSVQPLVAGAPLAGGVPDRAVSPFNMPPAYEGAGAYDDGRQHLSPPRRGREV</sequence>
<feature type="transmembrane region" description="Helical" evidence="6">
    <location>
        <begin position="67"/>
        <end position="88"/>
    </location>
</feature>
<dbReference type="AlphaFoldDB" id="A0A0G2EYC9"/>
<dbReference type="Proteomes" id="UP000034182">
    <property type="component" value="Unassembled WGS sequence"/>
</dbReference>
<evidence type="ECO:0000256" key="1">
    <source>
        <dbReference type="ARBA" id="ARBA00004141"/>
    </source>
</evidence>
<evidence type="ECO:0000313" key="7">
    <source>
        <dbReference type="EMBL" id="KKY27612.1"/>
    </source>
</evidence>
<evidence type="ECO:0000256" key="5">
    <source>
        <dbReference type="SAM" id="MobiDB-lite"/>
    </source>
</evidence>
<comment type="subcellular location">
    <subcellularLocation>
        <location evidence="1">Membrane</location>
        <topology evidence="1">Multi-pass membrane protein</topology>
    </subcellularLocation>
</comment>
<dbReference type="SMART" id="SM01417">
    <property type="entry name" value="Solute_trans_a"/>
    <property type="match status" value="1"/>
</dbReference>
<dbReference type="InterPro" id="IPR005178">
    <property type="entry name" value="Ostalpha/TMEM184C"/>
</dbReference>
<evidence type="ECO:0000256" key="3">
    <source>
        <dbReference type="ARBA" id="ARBA00022989"/>
    </source>
</evidence>
<protein>
    <submittedName>
        <fullName evidence="7">Uncharacterized protein</fullName>
    </submittedName>
</protein>
<comment type="caution">
    <text evidence="7">The sequence shown here is derived from an EMBL/GenBank/DDBJ whole genome shotgun (WGS) entry which is preliminary data.</text>
</comment>
<feature type="transmembrane region" description="Helical" evidence="6">
    <location>
        <begin position="184"/>
        <end position="208"/>
    </location>
</feature>
<feature type="transmembrane region" description="Helical" evidence="6">
    <location>
        <begin position="263"/>
        <end position="284"/>
    </location>
</feature>
<dbReference type="GO" id="GO:0016020">
    <property type="term" value="C:membrane"/>
    <property type="evidence" value="ECO:0007669"/>
    <property type="project" value="UniProtKB-SubCell"/>
</dbReference>
<evidence type="ECO:0000313" key="8">
    <source>
        <dbReference type="Proteomes" id="UP000034182"/>
    </source>
</evidence>
<dbReference type="PANTHER" id="PTHR23423">
    <property type="entry name" value="ORGANIC SOLUTE TRANSPORTER-RELATED"/>
    <property type="match status" value="1"/>
</dbReference>
<feature type="transmembrane region" description="Helical" evidence="6">
    <location>
        <begin position="100"/>
        <end position="117"/>
    </location>
</feature>
<accession>A0A0G2EYC9</accession>
<reference evidence="7 8" key="1">
    <citation type="submission" date="2015-03" db="EMBL/GenBank/DDBJ databases">
        <authorList>
            <person name="Morales-Cruz A."/>
            <person name="Amrine K.C."/>
            <person name="Cantu D."/>
        </authorList>
    </citation>
    <scope>NUCLEOTIDE SEQUENCE [LARGE SCALE GENOMIC DNA]</scope>
    <source>
        <strain evidence="7">DS831</strain>
    </source>
</reference>
<evidence type="ECO:0000256" key="4">
    <source>
        <dbReference type="ARBA" id="ARBA00023136"/>
    </source>
</evidence>
<reference evidence="7 8" key="2">
    <citation type="submission" date="2015-05" db="EMBL/GenBank/DDBJ databases">
        <title>Distinctive expansion of gene families associated with plant cell wall degradation and secondary metabolism in the genomes of grapevine trunk pathogens.</title>
        <authorList>
            <person name="Lawrence D.P."/>
            <person name="Travadon R."/>
            <person name="Rolshausen P.E."/>
            <person name="Baumgartner K."/>
        </authorList>
    </citation>
    <scope>NUCLEOTIDE SEQUENCE [LARGE SCALE GENOMIC DNA]</scope>
    <source>
        <strain evidence="7">DS831</strain>
    </source>
</reference>
<dbReference type="EMBL" id="LAQI01000019">
    <property type="protein sequence ID" value="KKY27612.1"/>
    <property type="molecule type" value="Genomic_DNA"/>
</dbReference>
<feature type="transmembrane region" description="Helical" evidence="6">
    <location>
        <begin position="220"/>
        <end position="243"/>
    </location>
</feature>
<feature type="transmembrane region" description="Helical" evidence="6">
    <location>
        <begin position="31"/>
        <end position="55"/>
    </location>
</feature>
<evidence type="ECO:0000256" key="6">
    <source>
        <dbReference type="SAM" id="Phobius"/>
    </source>
</evidence>
<name>A0A0G2EYC9_9PEZI</name>
<keyword evidence="4 6" id="KW-0472">Membrane</keyword>